<accession>A0A2U8DFX7</accession>
<dbReference type="Gene3D" id="3.40.30.10">
    <property type="entry name" value="Glutaredoxin"/>
    <property type="match status" value="1"/>
</dbReference>
<evidence type="ECO:0000259" key="11">
    <source>
        <dbReference type="PROSITE" id="PS51352"/>
    </source>
</evidence>
<keyword evidence="6" id="KW-1015">Disulfide bond</keyword>
<evidence type="ECO:0000313" key="13">
    <source>
        <dbReference type="Proteomes" id="UP000244884"/>
    </source>
</evidence>
<dbReference type="OrthoDB" id="9812811at2"/>
<sequence>MVLVAQTAPNFTASAILKNGKIINNFDLKKYSNGQSIILFFWPMDFTFVCPSEILELNNSYEDFKNKNVKIVGISIDSVFVHQAWQNTSLKNGGIGKIKFPMVSDIKHEIQKSYGVEHPELNVALRASFLIDENWIVRHQVINDLPFGRNINEMIRMVDSVEFHNKYGEVCPANWEKGKEGMTASLKGVSSYLEKHFYKKSNN</sequence>
<dbReference type="GO" id="GO:0008379">
    <property type="term" value="F:thioredoxin peroxidase activity"/>
    <property type="evidence" value="ECO:0007669"/>
    <property type="project" value="TreeGrafter"/>
</dbReference>
<dbReference type="PANTHER" id="PTHR10681:SF128">
    <property type="entry name" value="THIOREDOXIN-DEPENDENT PEROXIDE REDUCTASE, MITOCHONDRIAL"/>
    <property type="match status" value="1"/>
</dbReference>
<keyword evidence="5" id="KW-0560">Oxidoreductase</keyword>
<dbReference type="AlphaFoldDB" id="A0A2U8DFX7"/>
<comment type="similarity">
    <text evidence="2">Belongs to the peroxiredoxin family. AhpC/Prx1 subfamily.</text>
</comment>
<dbReference type="InterPro" id="IPR013766">
    <property type="entry name" value="Thioredoxin_domain"/>
</dbReference>
<dbReference type="PROSITE" id="PS51352">
    <property type="entry name" value="THIOREDOXIN_2"/>
    <property type="match status" value="1"/>
</dbReference>
<feature type="domain" description="Thioredoxin" evidence="11">
    <location>
        <begin position="2"/>
        <end position="163"/>
    </location>
</feature>
<evidence type="ECO:0000256" key="9">
    <source>
        <dbReference type="ARBA" id="ARBA00037420"/>
    </source>
</evidence>
<dbReference type="PANTHER" id="PTHR10681">
    <property type="entry name" value="THIOREDOXIN PEROXIDASE"/>
    <property type="match status" value="1"/>
</dbReference>
<dbReference type="FunFam" id="3.40.30.10:FF:000002">
    <property type="entry name" value="Alkyl hydroperoxide reductase C"/>
    <property type="match status" value="1"/>
</dbReference>
<name>A0A2U8DFX7_9GAMM</name>
<evidence type="ECO:0000256" key="4">
    <source>
        <dbReference type="ARBA" id="ARBA00022559"/>
    </source>
</evidence>
<evidence type="ECO:0000256" key="2">
    <source>
        <dbReference type="ARBA" id="ARBA00009796"/>
    </source>
</evidence>
<dbReference type="InterPro" id="IPR000866">
    <property type="entry name" value="AhpC/TSA"/>
</dbReference>
<reference evidence="12 13" key="1">
    <citation type="submission" date="2018-04" db="EMBL/GenBank/DDBJ databases">
        <title>Genome sequence of Buchnera aphidicola from Melaphis sacchari.</title>
        <authorList>
            <person name="Geib S.M."/>
            <person name="Palmer N.A."/>
            <person name="Sattler S.E."/>
            <person name="Sarath G."/>
        </authorList>
    </citation>
    <scope>NUCLEOTIDE SEQUENCE [LARGE SCALE GENOMIC DNA]</scope>
    <source>
        <strain evidence="12 13">LSU</strain>
    </source>
</reference>
<gene>
    <name evidence="12" type="ORF">DD681_02125</name>
</gene>
<keyword evidence="3" id="KW-0963">Cytoplasm</keyword>
<dbReference type="EMBL" id="CP029161">
    <property type="protein sequence ID" value="AWH90587.1"/>
    <property type="molecule type" value="Genomic_DNA"/>
</dbReference>
<evidence type="ECO:0000256" key="6">
    <source>
        <dbReference type="ARBA" id="ARBA00023157"/>
    </source>
</evidence>
<dbReference type="GO" id="GO:0042744">
    <property type="term" value="P:hydrogen peroxide catabolic process"/>
    <property type="evidence" value="ECO:0007669"/>
    <property type="project" value="TreeGrafter"/>
</dbReference>
<dbReference type="InterPro" id="IPR050217">
    <property type="entry name" value="Peroxiredoxin"/>
</dbReference>
<dbReference type="RefSeq" id="WP_158341361.1">
    <property type="nucleotide sequence ID" value="NZ_CP029161.1"/>
</dbReference>
<protein>
    <recommendedName>
        <fullName evidence="8">Thioredoxin peroxidase</fullName>
    </recommendedName>
</protein>
<dbReference type="GO" id="GO:0033554">
    <property type="term" value="P:cellular response to stress"/>
    <property type="evidence" value="ECO:0007669"/>
    <property type="project" value="TreeGrafter"/>
</dbReference>
<evidence type="ECO:0000256" key="7">
    <source>
        <dbReference type="ARBA" id="ARBA00023284"/>
    </source>
</evidence>
<dbReference type="SUPFAM" id="SSF52833">
    <property type="entry name" value="Thioredoxin-like"/>
    <property type="match status" value="1"/>
</dbReference>
<dbReference type="InterPro" id="IPR036249">
    <property type="entry name" value="Thioredoxin-like_sf"/>
</dbReference>
<organism evidence="12 13">
    <name type="scientific">Buchnera aphidicola</name>
    <name type="common">Melanaphis sacchari</name>
    <dbReference type="NCBI Taxonomy" id="2173854"/>
    <lineage>
        <taxon>Bacteria</taxon>
        <taxon>Pseudomonadati</taxon>
        <taxon>Pseudomonadota</taxon>
        <taxon>Gammaproteobacteria</taxon>
        <taxon>Enterobacterales</taxon>
        <taxon>Erwiniaceae</taxon>
        <taxon>Buchnera</taxon>
    </lineage>
</organism>
<dbReference type="Pfam" id="PF10417">
    <property type="entry name" value="1-cysPrx_C"/>
    <property type="match status" value="1"/>
</dbReference>
<dbReference type="GO" id="GO:0045454">
    <property type="term" value="P:cell redox homeostasis"/>
    <property type="evidence" value="ECO:0007669"/>
    <property type="project" value="TreeGrafter"/>
</dbReference>
<dbReference type="CDD" id="cd03015">
    <property type="entry name" value="PRX_Typ2cys"/>
    <property type="match status" value="1"/>
</dbReference>
<keyword evidence="7" id="KW-0676">Redox-active center</keyword>
<dbReference type="Pfam" id="PF00578">
    <property type="entry name" value="AhpC-TSA"/>
    <property type="match status" value="1"/>
</dbReference>
<dbReference type="InterPro" id="IPR019479">
    <property type="entry name" value="Peroxiredoxin_C"/>
</dbReference>
<dbReference type="InterPro" id="IPR024706">
    <property type="entry name" value="Peroxiredoxin_AhpC-typ"/>
</dbReference>
<feature type="active site" description="Cysteine sulfenic acid (-SOH) intermediate; for peroxidase activity" evidence="10">
    <location>
        <position position="50"/>
    </location>
</feature>
<dbReference type="PIRSF" id="PIRSF000239">
    <property type="entry name" value="AHPC"/>
    <property type="match status" value="1"/>
</dbReference>
<evidence type="ECO:0000256" key="10">
    <source>
        <dbReference type="PIRSR" id="PIRSR000239-1"/>
    </source>
</evidence>
<evidence type="ECO:0000256" key="3">
    <source>
        <dbReference type="ARBA" id="ARBA00022490"/>
    </source>
</evidence>
<evidence type="ECO:0000256" key="1">
    <source>
        <dbReference type="ARBA" id="ARBA00004496"/>
    </source>
</evidence>
<dbReference type="NCBIfam" id="NF011576">
    <property type="entry name" value="PRK15000.1"/>
    <property type="match status" value="1"/>
</dbReference>
<proteinExistence type="inferred from homology"/>
<evidence type="ECO:0000313" key="12">
    <source>
        <dbReference type="EMBL" id="AWH90587.1"/>
    </source>
</evidence>
<dbReference type="GO" id="GO:0006979">
    <property type="term" value="P:response to oxidative stress"/>
    <property type="evidence" value="ECO:0007669"/>
    <property type="project" value="TreeGrafter"/>
</dbReference>
<comment type="subcellular location">
    <subcellularLocation>
        <location evidence="1">Cytoplasm</location>
    </subcellularLocation>
</comment>
<comment type="function">
    <text evidence="9">Thiol-specific peroxidase that catalyzes the reduction of hydrogen peroxide and organic hydroperoxides to water and alcohols, respectively. Plays a role in cell protection against oxidative stress by detoxifying peroxides.</text>
</comment>
<dbReference type="GO" id="GO:0005829">
    <property type="term" value="C:cytosol"/>
    <property type="evidence" value="ECO:0007669"/>
    <property type="project" value="TreeGrafter"/>
</dbReference>
<evidence type="ECO:0000256" key="8">
    <source>
        <dbReference type="ARBA" id="ARBA00032824"/>
    </source>
</evidence>
<keyword evidence="4" id="KW-0575">Peroxidase</keyword>
<evidence type="ECO:0000256" key="5">
    <source>
        <dbReference type="ARBA" id="ARBA00023002"/>
    </source>
</evidence>
<dbReference type="Proteomes" id="UP000244884">
    <property type="component" value="Chromosome"/>
</dbReference>